<evidence type="ECO:0000259" key="6">
    <source>
        <dbReference type="PROSITE" id="PS51184"/>
    </source>
</evidence>
<dbReference type="GO" id="GO:0016491">
    <property type="term" value="F:oxidoreductase activity"/>
    <property type="evidence" value="ECO:0007669"/>
    <property type="project" value="UniProtKB-KW"/>
</dbReference>
<dbReference type="InterPro" id="IPR050690">
    <property type="entry name" value="JHDM1_Histone_Demethylase"/>
</dbReference>
<feature type="domain" description="JmjC" evidence="6">
    <location>
        <begin position="1"/>
        <end position="79"/>
    </location>
</feature>
<evidence type="ECO:0000256" key="3">
    <source>
        <dbReference type="ARBA" id="ARBA00023004"/>
    </source>
</evidence>
<dbReference type="RefSeq" id="XP_053578699.1">
    <property type="nucleotide sequence ID" value="XM_053735133.1"/>
</dbReference>
<dbReference type="InterPro" id="IPR003347">
    <property type="entry name" value="JmjC_dom"/>
</dbReference>
<dbReference type="KEGG" id="crq:GCK72_022924"/>
<dbReference type="GeneID" id="9798386"/>
<dbReference type="AlphaFoldDB" id="A0A6A5FV28"/>
<dbReference type="GO" id="GO:0046872">
    <property type="term" value="F:metal ion binding"/>
    <property type="evidence" value="ECO:0007669"/>
    <property type="project" value="UniProtKB-KW"/>
</dbReference>
<evidence type="ECO:0000256" key="4">
    <source>
        <dbReference type="ARBA" id="ARBA00023015"/>
    </source>
</evidence>
<dbReference type="EMBL" id="WUAV01000006">
    <property type="protein sequence ID" value="KAF1746468.1"/>
    <property type="molecule type" value="Genomic_DNA"/>
</dbReference>
<name>A0A6A5FV28_CAERE</name>
<dbReference type="PANTHER" id="PTHR23123">
    <property type="entry name" value="PHD/F-BOX CONTAINING PROTEIN"/>
    <property type="match status" value="1"/>
</dbReference>
<evidence type="ECO:0000313" key="7">
    <source>
        <dbReference type="EMBL" id="KAF1746468.1"/>
    </source>
</evidence>
<keyword evidence="1" id="KW-0479">Metal-binding</keyword>
<evidence type="ECO:0000256" key="1">
    <source>
        <dbReference type="ARBA" id="ARBA00022723"/>
    </source>
</evidence>
<keyword evidence="3" id="KW-0408">Iron</keyword>
<keyword evidence="4" id="KW-0805">Transcription regulation</keyword>
<reference evidence="7 8" key="1">
    <citation type="submission" date="2019-12" db="EMBL/GenBank/DDBJ databases">
        <title>Chromosome-level assembly of the Caenorhabditis remanei genome.</title>
        <authorList>
            <person name="Teterina A.A."/>
            <person name="Willis J.H."/>
            <person name="Phillips P.C."/>
        </authorList>
    </citation>
    <scope>NUCLEOTIDE SEQUENCE [LARGE SCALE GENOMIC DNA]</scope>
    <source>
        <strain evidence="7 8">PX506</strain>
        <tissue evidence="7">Whole organism</tissue>
    </source>
</reference>
<accession>A0A6A5FV28</accession>
<protein>
    <recommendedName>
        <fullName evidence="6">JmjC domain-containing protein</fullName>
    </recommendedName>
</protein>
<dbReference type="SUPFAM" id="SSF51197">
    <property type="entry name" value="Clavaminate synthase-like"/>
    <property type="match status" value="1"/>
</dbReference>
<evidence type="ECO:0000256" key="2">
    <source>
        <dbReference type="ARBA" id="ARBA00023002"/>
    </source>
</evidence>
<evidence type="ECO:0000313" key="8">
    <source>
        <dbReference type="Proteomes" id="UP000483820"/>
    </source>
</evidence>
<dbReference type="CTD" id="9798386"/>
<gene>
    <name evidence="7" type="ORF">GCK72_022924</name>
</gene>
<dbReference type="Proteomes" id="UP000483820">
    <property type="component" value="Chromosome X"/>
</dbReference>
<keyword evidence="2" id="KW-0560">Oxidoreductase</keyword>
<organism evidence="7 8">
    <name type="scientific">Caenorhabditis remanei</name>
    <name type="common">Caenorhabditis vulgaris</name>
    <dbReference type="NCBI Taxonomy" id="31234"/>
    <lineage>
        <taxon>Eukaryota</taxon>
        <taxon>Metazoa</taxon>
        <taxon>Ecdysozoa</taxon>
        <taxon>Nematoda</taxon>
        <taxon>Chromadorea</taxon>
        <taxon>Rhabditida</taxon>
        <taxon>Rhabditina</taxon>
        <taxon>Rhabditomorpha</taxon>
        <taxon>Rhabditoidea</taxon>
        <taxon>Rhabditidae</taxon>
        <taxon>Peloderinae</taxon>
        <taxon>Caenorhabditis</taxon>
    </lineage>
</organism>
<keyword evidence="5" id="KW-0804">Transcription</keyword>
<evidence type="ECO:0000256" key="5">
    <source>
        <dbReference type="ARBA" id="ARBA00023163"/>
    </source>
</evidence>
<dbReference type="Gene3D" id="2.60.120.650">
    <property type="entry name" value="Cupin"/>
    <property type="match status" value="1"/>
</dbReference>
<dbReference type="PROSITE" id="PS51184">
    <property type="entry name" value="JMJC"/>
    <property type="match status" value="1"/>
</dbReference>
<sequence length="101" mass="11496">MYFLLNLAVVKGRPFISIWVGDASFDQWQRVEIKEGYTAIIPSGYIHFVYTPEDSIVVGGNFLMTQYLEQHFDQEDAATARDPADSNPQGVGIWRNDLLLK</sequence>
<proteinExistence type="predicted"/>
<comment type="caution">
    <text evidence="7">The sequence shown here is derived from an EMBL/GenBank/DDBJ whole genome shotgun (WGS) entry which is preliminary data.</text>
</comment>